<dbReference type="InterPro" id="IPR032821">
    <property type="entry name" value="PKS_assoc"/>
</dbReference>
<dbReference type="InterPro" id="IPR020841">
    <property type="entry name" value="PKS_Beta-ketoAc_synthase_dom"/>
</dbReference>
<keyword evidence="7" id="KW-1185">Reference proteome</keyword>
<name>A0A9W9PHY3_9EURO</name>
<dbReference type="SMART" id="SM00825">
    <property type="entry name" value="PKS_KS"/>
    <property type="match status" value="1"/>
</dbReference>
<dbReference type="Proteomes" id="UP001150941">
    <property type="component" value="Unassembled WGS sequence"/>
</dbReference>
<dbReference type="EMBL" id="JAPQKS010000002">
    <property type="protein sequence ID" value="KAJ5247159.1"/>
    <property type="molecule type" value="Genomic_DNA"/>
</dbReference>
<dbReference type="InterPro" id="IPR001227">
    <property type="entry name" value="Ac_transferase_dom_sf"/>
</dbReference>
<dbReference type="Gene3D" id="3.40.47.10">
    <property type="match status" value="1"/>
</dbReference>
<evidence type="ECO:0000256" key="3">
    <source>
        <dbReference type="ARBA" id="ARBA00022679"/>
    </source>
</evidence>
<dbReference type="InterPro" id="IPR014030">
    <property type="entry name" value="Ketoacyl_synth_N"/>
</dbReference>
<dbReference type="PROSITE" id="PS00606">
    <property type="entry name" value="KS3_1"/>
    <property type="match status" value="1"/>
</dbReference>
<feature type="domain" description="Ketosynthase family 3 (KS3)" evidence="5">
    <location>
        <begin position="28"/>
        <end position="452"/>
    </location>
</feature>
<dbReference type="PANTHER" id="PTHR43775:SF13">
    <property type="entry name" value="POLYKETIDE SYNTHASE 1"/>
    <property type="match status" value="1"/>
</dbReference>
<proteinExistence type="predicted"/>
<keyword evidence="2" id="KW-0597">Phosphoprotein</keyword>
<dbReference type="InterPro" id="IPR018201">
    <property type="entry name" value="Ketoacyl_synth_AS"/>
</dbReference>
<dbReference type="AlphaFoldDB" id="A0A9W9PHY3"/>
<evidence type="ECO:0000313" key="7">
    <source>
        <dbReference type="Proteomes" id="UP001150941"/>
    </source>
</evidence>
<dbReference type="Gene3D" id="3.40.366.10">
    <property type="entry name" value="Malonyl-Coenzyme A Acyl Carrier Protein, domain 2"/>
    <property type="match status" value="1"/>
</dbReference>
<dbReference type="Pfam" id="PF00109">
    <property type="entry name" value="ketoacyl-synt"/>
    <property type="match status" value="1"/>
</dbReference>
<evidence type="ECO:0000313" key="6">
    <source>
        <dbReference type="EMBL" id="KAJ5247159.1"/>
    </source>
</evidence>
<dbReference type="Pfam" id="PF16197">
    <property type="entry name" value="KAsynt_C_assoc"/>
    <property type="match status" value="1"/>
</dbReference>
<dbReference type="SUPFAM" id="SSF52151">
    <property type="entry name" value="FabD/lysophospholipase-like"/>
    <property type="match status" value="1"/>
</dbReference>
<organism evidence="6 7">
    <name type="scientific">Penicillium chermesinum</name>
    <dbReference type="NCBI Taxonomy" id="63820"/>
    <lineage>
        <taxon>Eukaryota</taxon>
        <taxon>Fungi</taxon>
        <taxon>Dikarya</taxon>
        <taxon>Ascomycota</taxon>
        <taxon>Pezizomycotina</taxon>
        <taxon>Eurotiomycetes</taxon>
        <taxon>Eurotiomycetidae</taxon>
        <taxon>Eurotiales</taxon>
        <taxon>Aspergillaceae</taxon>
        <taxon>Penicillium</taxon>
    </lineage>
</organism>
<keyword evidence="1" id="KW-0596">Phosphopantetheine</keyword>
<dbReference type="GO" id="GO:0004315">
    <property type="term" value="F:3-oxoacyl-[acyl-carrier-protein] synthase activity"/>
    <property type="evidence" value="ECO:0007669"/>
    <property type="project" value="InterPro"/>
</dbReference>
<evidence type="ECO:0000256" key="4">
    <source>
        <dbReference type="SAM" id="MobiDB-lite"/>
    </source>
</evidence>
<dbReference type="Pfam" id="PF02801">
    <property type="entry name" value="Ketoacyl-synt_C"/>
    <property type="match status" value="1"/>
</dbReference>
<gene>
    <name evidence="6" type="ORF">N7468_002142</name>
</gene>
<feature type="region of interest" description="Disordered" evidence="4">
    <location>
        <begin position="1"/>
        <end position="26"/>
    </location>
</feature>
<dbReference type="SUPFAM" id="SSF53901">
    <property type="entry name" value="Thiolase-like"/>
    <property type="match status" value="1"/>
</dbReference>
<dbReference type="SMART" id="SM00827">
    <property type="entry name" value="PKS_AT"/>
    <property type="match status" value="1"/>
</dbReference>
<dbReference type="GO" id="GO:0004312">
    <property type="term" value="F:fatty acid synthase activity"/>
    <property type="evidence" value="ECO:0007669"/>
    <property type="project" value="TreeGrafter"/>
</dbReference>
<comment type="caution">
    <text evidence="6">The sequence shown here is derived from an EMBL/GenBank/DDBJ whole genome shotgun (WGS) entry which is preliminary data.</text>
</comment>
<dbReference type="GeneID" id="83198742"/>
<dbReference type="InterPro" id="IPR050091">
    <property type="entry name" value="PKS_NRPS_Biosynth_Enz"/>
</dbReference>
<reference evidence="6" key="2">
    <citation type="journal article" date="2023" name="IMA Fungus">
        <title>Comparative genomic study of the Penicillium genus elucidates a diverse pangenome and 15 lateral gene transfer events.</title>
        <authorList>
            <person name="Petersen C."/>
            <person name="Sorensen T."/>
            <person name="Nielsen M.R."/>
            <person name="Sondergaard T.E."/>
            <person name="Sorensen J.L."/>
            <person name="Fitzpatrick D.A."/>
            <person name="Frisvad J.C."/>
            <person name="Nielsen K.L."/>
        </authorList>
    </citation>
    <scope>NUCLEOTIDE SEQUENCE</scope>
    <source>
        <strain evidence="6">IBT 19713</strain>
    </source>
</reference>
<sequence>MRLQPPSGSGTPVPGNENTPKENTATPPERLAIIGMACRLPGDVSTPEDLWNLCARGKSTWSEVPKSRFNAEAFYHPNPDRPGAFNPKGAHFLNEDVGLFDAPFFNITLQEARSLDPQQRIMLECVYEALENAGIPTQSIAGSNVGVFAGSSYPDYDLNNNIDAESIPMYAATGMATALQSNRISYYFDLHGPSVTIDTACSSSLAALHLASQSIRSGECSIAIVGGCHLNLLPEPFISMARQRLLADSGKSYAFDERATGFGRGEGAGCIILKSLSDAQAANDTIRSVIVNSGVNQDGRTRGISMPNSDAQEKLMREVYRTAGIDPSQTGYVEAHGTGTKVGDPLEAKALNAVFGEGRTAKQPLLVGSLKSNVGHLEGSSGVVSVIKTALMLERGFVLPNCNFSKANEEIPMDKWCMKVPKKLLPWPRGKTYASVNNFGFGGTNAHVVLERAPIKQDDGDHNAEEMKRRVYILSGFDKRAASEMTNGVLKYLHLNPPALLDTVTDDIAYTLGQRRSALPWRVAVTGSFYPELVENLSHSEPVRAGREPTVGFVFTGQGAQWHGMGKELLDRYPIFQTTMERVDTSLRGLGAQFSIIGQYNHFVRKGPETDFLFLDELRLENSEESSISAAYMSQPACTAVQLALVDLLSSWGVHPKSVVGHSSGEIAAAYAAGILTLDECRLAPTPERSSKSSMP</sequence>
<dbReference type="FunFam" id="3.40.47.10:FF:000019">
    <property type="entry name" value="Polyketide synthase type I"/>
    <property type="match status" value="1"/>
</dbReference>
<dbReference type="PANTHER" id="PTHR43775">
    <property type="entry name" value="FATTY ACID SYNTHASE"/>
    <property type="match status" value="1"/>
</dbReference>
<accession>A0A9W9PHY3</accession>
<protein>
    <recommendedName>
        <fullName evidence="5">Ketosynthase family 3 (KS3) domain-containing protein</fullName>
    </recommendedName>
</protein>
<dbReference type="InterPro" id="IPR014031">
    <property type="entry name" value="Ketoacyl_synth_C"/>
</dbReference>
<dbReference type="GO" id="GO:0044550">
    <property type="term" value="P:secondary metabolite biosynthetic process"/>
    <property type="evidence" value="ECO:0007669"/>
    <property type="project" value="TreeGrafter"/>
</dbReference>
<dbReference type="GO" id="GO:0006633">
    <property type="term" value="P:fatty acid biosynthetic process"/>
    <property type="evidence" value="ECO:0007669"/>
    <property type="project" value="InterPro"/>
</dbReference>
<dbReference type="InterPro" id="IPR016039">
    <property type="entry name" value="Thiolase-like"/>
</dbReference>
<dbReference type="RefSeq" id="XP_058334580.1">
    <property type="nucleotide sequence ID" value="XM_058471439.1"/>
</dbReference>
<dbReference type="OrthoDB" id="329835at2759"/>
<dbReference type="InterPro" id="IPR014043">
    <property type="entry name" value="Acyl_transferase_dom"/>
</dbReference>
<reference evidence="6" key="1">
    <citation type="submission" date="2022-11" db="EMBL/GenBank/DDBJ databases">
        <authorList>
            <person name="Petersen C."/>
        </authorList>
    </citation>
    <scope>NUCLEOTIDE SEQUENCE</scope>
    <source>
        <strain evidence="6">IBT 19713</strain>
    </source>
</reference>
<dbReference type="Pfam" id="PF00698">
    <property type="entry name" value="Acyl_transf_1"/>
    <property type="match status" value="1"/>
</dbReference>
<keyword evidence="3" id="KW-0808">Transferase</keyword>
<dbReference type="CDD" id="cd00833">
    <property type="entry name" value="PKS"/>
    <property type="match status" value="1"/>
</dbReference>
<evidence type="ECO:0000259" key="5">
    <source>
        <dbReference type="PROSITE" id="PS52004"/>
    </source>
</evidence>
<evidence type="ECO:0000256" key="1">
    <source>
        <dbReference type="ARBA" id="ARBA00022450"/>
    </source>
</evidence>
<dbReference type="PROSITE" id="PS52004">
    <property type="entry name" value="KS3_2"/>
    <property type="match status" value="1"/>
</dbReference>
<evidence type="ECO:0000256" key="2">
    <source>
        <dbReference type="ARBA" id="ARBA00022553"/>
    </source>
</evidence>
<dbReference type="InterPro" id="IPR016035">
    <property type="entry name" value="Acyl_Trfase/lysoPLipase"/>
</dbReference>